<dbReference type="OrthoDB" id="416454at2759"/>
<evidence type="ECO:0000313" key="2">
    <source>
        <dbReference type="Proteomes" id="UP000053258"/>
    </source>
</evidence>
<evidence type="ECO:0000313" key="1">
    <source>
        <dbReference type="EMBL" id="KFW76550.1"/>
    </source>
</evidence>
<proteinExistence type="predicted"/>
<evidence type="ECO:0008006" key="3">
    <source>
        <dbReference type="Google" id="ProtNLM"/>
    </source>
</evidence>
<protein>
    <recommendedName>
        <fullName evidence="3">RNA-directed DNA polymerase from mobile element jockey</fullName>
    </recommendedName>
</protein>
<organism evidence="1 2">
    <name type="scientific">Manacus vitellinus</name>
    <name type="common">golden-collared manakin</name>
    <dbReference type="NCBI Taxonomy" id="328815"/>
    <lineage>
        <taxon>Eukaryota</taxon>
        <taxon>Metazoa</taxon>
        <taxon>Chordata</taxon>
        <taxon>Craniata</taxon>
        <taxon>Vertebrata</taxon>
        <taxon>Euteleostomi</taxon>
        <taxon>Archelosauria</taxon>
        <taxon>Archosauria</taxon>
        <taxon>Dinosauria</taxon>
        <taxon>Saurischia</taxon>
        <taxon>Theropoda</taxon>
        <taxon>Coelurosauria</taxon>
        <taxon>Aves</taxon>
        <taxon>Neognathae</taxon>
        <taxon>Neoaves</taxon>
        <taxon>Telluraves</taxon>
        <taxon>Australaves</taxon>
        <taxon>Passeriformes</taxon>
        <taxon>Pipridae</taxon>
        <taxon>Manacus</taxon>
    </lineage>
</organism>
<sequence>PPAIQEEVFSDLLCHLDSHKSMGPDGIHPRVLMELVEELTEPLLINYHHSWKTREVPDDWSHLSKVNVVPLYKKGQKEDPGNYRPVSLTLMPGQVMDQIILSAIMWHV</sequence>
<dbReference type="GO" id="GO:0031012">
    <property type="term" value="C:extracellular matrix"/>
    <property type="evidence" value="ECO:0007669"/>
    <property type="project" value="TreeGrafter"/>
</dbReference>
<keyword evidence="2" id="KW-1185">Reference proteome</keyword>
<reference evidence="1 2" key="1">
    <citation type="submission" date="2014-06" db="EMBL/GenBank/DDBJ databases">
        <title>Genome evolution of avian class.</title>
        <authorList>
            <person name="Zhang G."/>
            <person name="Li C."/>
        </authorList>
    </citation>
    <scope>NUCLEOTIDE SEQUENCE [LARGE SCALE GENOMIC DNA]</scope>
    <source>
        <strain evidence="1">BGI_N305</strain>
    </source>
</reference>
<gene>
    <name evidence="1" type="ORF">N305_03673</name>
</gene>
<accession>A0A093PQP0</accession>
<dbReference type="GO" id="GO:0061343">
    <property type="term" value="P:cell adhesion involved in heart morphogenesis"/>
    <property type="evidence" value="ECO:0007669"/>
    <property type="project" value="TreeGrafter"/>
</dbReference>
<dbReference type="EMBL" id="KL669492">
    <property type="protein sequence ID" value="KFW76550.1"/>
    <property type="molecule type" value="Genomic_DNA"/>
</dbReference>
<name>A0A093PQP0_9PASS</name>
<feature type="non-terminal residue" evidence="1">
    <location>
        <position position="108"/>
    </location>
</feature>
<dbReference type="GO" id="GO:0007508">
    <property type="term" value="P:larval heart development"/>
    <property type="evidence" value="ECO:0007669"/>
    <property type="project" value="TreeGrafter"/>
</dbReference>
<feature type="non-terminal residue" evidence="1">
    <location>
        <position position="1"/>
    </location>
</feature>
<dbReference type="PANTHER" id="PTHR33395">
    <property type="entry name" value="TRANSCRIPTASE, PUTATIVE-RELATED-RELATED"/>
    <property type="match status" value="1"/>
</dbReference>
<dbReference type="PANTHER" id="PTHR33395:SF22">
    <property type="entry name" value="REVERSE TRANSCRIPTASE DOMAIN-CONTAINING PROTEIN"/>
    <property type="match status" value="1"/>
</dbReference>
<dbReference type="Proteomes" id="UP000053258">
    <property type="component" value="Unassembled WGS sequence"/>
</dbReference>
<dbReference type="AlphaFoldDB" id="A0A093PQP0"/>